<dbReference type="AlphaFoldDB" id="A0A6L9EC09"/>
<organism evidence="1 2">
    <name type="scientific">Poritiphilus flavus</name>
    <dbReference type="NCBI Taxonomy" id="2697053"/>
    <lineage>
        <taxon>Bacteria</taxon>
        <taxon>Pseudomonadati</taxon>
        <taxon>Bacteroidota</taxon>
        <taxon>Flavobacteriia</taxon>
        <taxon>Flavobacteriales</taxon>
        <taxon>Flavobacteriaceae</taxon>
        <taxon>Poritiphilus</taxon>
    </lineage>
</organism>
<keyword evidence="2" id="KW-1185">Reference proteome</keyword>
<accession>A0A6L9EC09</accession>
<proteinExistence type="predicted"/>
<dbReference type="RefSeq" id="WP_161435296.1">
    <property type="nucleotide sequence ID" value="NZ_WXYO01000004.1"/>
</dbReference>
<reference evidence="1 2" key="1">
    <citation type="submission" date="2020-01" db="EMBL/GenBank/DDBJ databases">
        <title>Bacteria diversity of Porities sp.</title>
        <authorList>
            <person name="Wang G."/>
        </authorList>
    </citation>
    <scope>NUCLEOTIDE SEQUENCE [LARGE SCALE GENOMIC DNA]</scope>
    <source>
        <strain evidence="1 2">R33</strain>
    </source>
</reference>
<protein>
    <submittedName>
        <fullName evidence="1">Uncharacterized protein</fullName>
    </submittedName>
</protein>
<comment type="caution">
    <text evidence="1">The sequence shown here is derived from an EMBL/GenBank/DDBJ whole genome shotgun (WGS) entry which is preliminary data.</text>
</comment>
<name>A0A6L9EC09_9FLAO</name>
<evidence type="ECO:0000313" key="2">
    <source>
        <dbReference type="Proteomes" id="UP000475249"/>
    </source>
</evidence>
<dbReference type="EMBL" id="WXYO01000004">
    <property type="protein sequence ID" value="NAS12255.1"/>
    <property type="molecule type" value="Genomic_DNA"/>
</dbReference>
<sequence>MITLPAFIECRDFKQLQKKLQYLKEHNEKATSQQSQLSKNIIEIYQSGKIGILEKQLLRSMKIINRLDEAELKWMDTELRIDYLTNKTTKQMHSDAVVLQNYLNKGNSLKTFLGLKLIWSRAVRKSYYITREVYVNGNPCNTPQSLKWVVNDLRLRQDFRILEQIWRSGSIVGNCHYLRYSFFKKTLLQVIDLITTIQTAEQVRREIQKTTNILIRPFEQTCRVAVGGKMVCLTQKEAKIVEYSIKDLIHHPT</sequence>
<evidence type="ECO:0000313" key="1">
    <source>
        <dbReference type="EMBL" id="NAS12255.1"/>
    </source>
</evidence>
<dbReference type="Proteomes" id="UP000475249">
    <property type="component" value="Unassembled WGS sequence"/>
</dbReference>
<gene>
    <name evidence="1" type="ORF">GTQ38_09600</name>
</gene>